<evidence type="ECO:0000256" key="2">
    <source>
        <dbReference type="ARBA" id="ARBA00049106"/>
    </source>
</evidence>
<sequence>MSDWNDKIIEEFRANEGRVGGNFEGAPLLLLHTVGARTGQERVHPVMYQKVDAGYAVFASKGGAPTNPDWYHNILAQPQVQAEIGTGTVKLAARVAEGEERERIWTAQKAAYPGFADYESKTSRQIPVVVLEPAG</sequence>
<evidence type="ECO:0000256" key="1">
    <source>
        <dbReference type="ARBA" id="ARBA00008710"/>
    </source>
</evidence>
<reference evidence="4" key="1">
    <citation type="journal article" date="2019" name="Int. J. Syst. Evol. Microbiol.">
        <title>The Global Catalogue of Microorganisms (GCM) 10K type strain sequencing project: providing services to taxonomists for standard genome sequencing and annotation.</title>
        <authorList>
            <consortium name="The Broad Institute Genomics Platform"/>
            <consortium name="The Broad Institute Genome Sequencing Center for Infectious Disease"/>
            <person name="Wu L."/>
            <person name="Ma J."/>
        </authorList>
    </citation>
    <scope>NUCLEOTIDE SEQUENCE [LARGE SCALE GENOMIC DNA]</scope>
    <source>
        <strain evidence="4">CGMCC 4.7152</strain>
    </source>
</reference>
<protein>
    <submittedName>
        <fullName evidence="3">Nitroreductase family deazaflavin-dependent oxidoreductase</fullName>
    </submittedName>
</protein>
<dbReference type="InterPro" id="IPR004378">
    <property type="entry name" value="F420H2_quin_Rdtase"/>
</dbReference>
<dbReference type="EMBL" id="JBHSIU010000011">
    <property type="protein sequence ID" value="MFC4998082.1"/>
    <property type="molecule type" value="Genomic_DNA"/>
</dbReference>
<keyword evidence="4" id="KW-1185">Reference proteome</keyword>
<comment type="caution">
    <text evidence="3">The sequence shown here is derived from an EMBL/GenBank/DDBJ whole genome shotgun (WGS) entry which is preliminary data.</text>
</comment>
<dbReference type="PANTHER" id="PTHR39428:SF1">
    <property type="entry name" value="F420H(2)-DEPENDENT QUINONE REDUCTASE RV1261C"/>
    <property type="match status" value="1"/>
</dbReference>
<dbReference type="Gene3D" id="2.30.110.10">
    <property type="entry name" value="Electron Transport, Fmn-binding Protein, Chain A"/>
    <property type="match status" value="1"/>
</dbReference>
<evidence type="ECO:0000313" key="4">
    <source>
        <dbReference type="Proteomes" id="UP001595912"/>
    </source>
</evidence>
<dbReference type="Proteomes" id="UP001595912">
    <property type="component" value="Unassembled WGS sequence"/>
</dbReference>
<organism evidence="3 4">
    <name type="scientific">Dactylosporangium cerinum</name>
    <dbReference type="NCBI Taxonomy" id="1434730"/>
    <lineage>
        <taxon>Bacteria</taxon>
        <taxon>Bacillati</taxon>
        <taxon>Actinomycetota</taxon>
        <taxon>Actinomycetes</taxon>
        <taxon>Micromonosporales</taxon>
        <taxon>Micromonosporaceae</taxon>
        <taxon>Dactylosporangium</taxon>
    </lineage>
</organism>
<dbReference type="PANTHER" id="PTHR39428">
    <property type="entry name" value="F420H(2)-DEPENDENT QUINONE REDUCTASE RV1261C"/>
    <property type="match status" value="1"/>
</dbReference>
<comment type="catalytic activity">
    <reaction evidence="2">
        <text>oxidized coenzyme F420-(gamma-L-Glu)(n) + a quinol + H(+) = reduced coenzyme F420-(gamma-L-Glu)(n) + a quinone</text>
        <dbReference type="Rhea" id="RHEA:39663"/>
        <dbReference type="Rhea" id="RHEA-COMP:12939"/>
        <dbReference type="Rhea" id="RHEA-COMP:14378"/>
        <dbReference type="ChEBI" id="CHEBI:15378"/>
        <dbReference type="ChEBI" id="CHEBI:24646"/>
        <dbReference type="ChEBI" id="CHEBI:132124"/>
        <dbReference type="ChEBI" id="CHEBI:133980"/>
        <dbReference type="ChEBI" id="CHEBI:139511"/>
    </reaction>
</comment>
<dbReference type="NCBIfam" id="TIGR00026">
    <property type="entry name" value="hi_GC_TIGR00026"/>
    <property type="match status" value="1"/>
</dbReference>
<dbReference type="RefSeq" id="WP_380114338.1">
    <property type="nucleotide sequence ID" value="NZ_JBHSIU010000011.1"/>
</dbReference>
<dbReference type="InterPro" id="IPR012349">
    <property type="entry name" value="Split_barrel_FMN-bd"/>
</dbReference>
<accession>A0ABV9VT68</accession>
<proteinExistence type="inferred from homology"/>
<evidence type="ECO:0000313" key="3">
    <source>
        <dbReference type="EMBL" id="MFC4998082.1"/>
    </source>
</evidence>
<gene>
    <name evidence="3" type="ORF">ACFPIJ_09590</name>
</gene>
<comment type="similarity">
    <text evidence="1">Belongs to the F420H(2)-dependent quinone reductase family.</text>
</comment>
<name>A0ABV9VT68_9ACTN</name>
<dbReference type="Pfam" id="PF04075">
    <property type="entry name" value="F420H2_quin_red"/>
    <property type="match status" value="1"/>
</dbReference>
<dbReference type="SUPFAM" id="SSF50475">
    <property type="entry name" value="FMN-binding split barrel"/>
    <property type="match status" value="1"/>
</dbReference>